<sequence>MTNNVKYIQADDLRNYCIKLFESVGVPKEEAFINADNLVDANLSGIDSHGVSRMGIYLKRIRENVVKPQSRVTIMNEAPATVSLNGENSMGAVVSKKAMELAIAKAKETGVSYVTVNNSNHFGTAAYFTKMALNHNMIGFAATNGASRMAPWGGKEAYFGTNPFSVSIPAGSERPIIVDMATSVVARGKIIMAQKNSETIPEGWAMNKDGEFTTSAQEALDGTVLPFGGPKGSAIALIIDVLSGVLAGAAFGTGIKDMYGNFKEPTNTGHVFGVLNIEKFIAVDLFKSNMDQMIKDIKANSPAQGVQEVFLPGEIELRKAEQRLKEGIPITLPVLRELEEEGRLCGVTFQL</sequence>
<evidence type="ECO:0000313" key="5">
    <source>
        <dbReference type="Proteomes" id="UP000180175"/>
    </source>
</evidence>
<dbReference type="PANTHER" id="PTHR11091:SF0">
    <property type="entry name" value="MALATE DEHYDROGENASE"/>
    <property type="match status" value="1"/>
</dbReference>
<evidence type="ECO:0000256" key="1">
    <source>
        <dbReference type="ARBA" id="ARBA00006056"/>
    </source>
</evidence>
<dbReference type="RefSeq" id="WP_071319484.1">
    <property type="nucleotide sequence ID" value="NZ_CP063356.2"/>
</dbReference>
<dbReference type="Pfam" id="PF02615">
    <property type="entry name" value="Ldh_2"/>
    <property type="match status" value="1"/>
</dbReference>
<dbReference type="PANTHER" id="PTHR11091">
    <property type="entry name" value="OXIDOREDUCTASE-RELATED"/>
    <property type="match status" value="1"/>
</dbReference>
<reference evidence="4 5" key="2">
    <citation type="journal article" date="2017" name="Genome Announc.">
        <title>Draft Genome Sequences of Four Alkaliphilic Bacteria Belonging to the Anaerobacillus Genus.</title>
        <authorList>
            <person name="Bassil N.M."/>
            <person name="Lloyd J.R."/>
        </authorList>
    </citation>
    <scope>NUCLEOTIDE SEQUENCE [LARGE SCALE GENOMIC DNA]</scope>
    <source>
        <strain evidence="4 5">NB2006</strain>
    </source>
</reference>
<accession>A0A1S2KUG4</accession>
<comment type="similarity">
    <text evidence="1">Belongs to the LDH2/MDH2 oxidoreductase family.</text>
</comment>
<evidence type="ECO:0000256" key="2">
    <source>
        <dbReference type="ARBA" id="ARBA00023002"/>
    </source>
</evidence>
<name>A0A1S2KUG4_9BACI</name>
<dbReference type="EMBL" id="CP063356">
    <property type="protein sequence ID" value="QOY38260.1"/>
    <property type="molecule type" value="Genomic_DNA"/>
</dbReference>
<dbReference type="GO" id="GO:0016491">
    <property type="term" value="F:oxidoreductase activity"/>
    <property type="evidence" value="ECO:0007669"/>
    <property type="project" value="UniProtKB-KW"/>
</dbReference>
<dbReference type="InterPro" id="IPR043143">
    <property type="entry name" value="Mal/L-sulf/L-lact_DH-like_NADP"/>
</dbReference>
<dbReference type="InterPro" id="IPR043144">
    <property type="entry name" value="Mal/L-sulf/L-lact_DH-like_ah"/>
</dbReference>
<reference evidence="3 5" key="1">
    <citation type="submission" date="2016-10" db="EMBL/GenBank/DDBJ databases">
        <title>Draft genome sequences of four alkaliphilic bacteria belonging to the Anaerobacillus genus.</title>
        <authorList>
            <person name="Bassil N.M."/>
            <person name="Lloyd J.R."/>
        </authorList>
    </citation>
    <scope>NUCLEOTIDE SEQUENCE [LARGE SCALE GENOMIC DNA]</scope>
    <source>
        <strain evidence="3 5">NB2006</strain>
    </source>
</reference>
<dbReference type="KEGG" id="aia:AWH56_012390"/>
<protein>
    <submittedName>
        <fullName evidence="4">Ldh family oxidoreductase</fullName>
    </submittedName>
</protein>
<dbReference type="InterPro" id="IPR036111">
    <property type="entry name" value="Mal/L-sulfo/L-lacto_DH-like_sf"/>
</dbReference>
<dbReference type="Gene3D" id="3.30.1370.60">
    <property type="entry name" value="Hypothetical oxidoreductase yiak, domain 2"/>
    <property type="match status" value="1"/>
</dbReference>
<dbReference type="Proteomes" id="UP000180175">
    <property type="component" value="Chromosome"/>
</dbReference>
<dbReference type="AlphaFoldDB" id="A0A1S2KUG4"/>
<dbReference type="EMBL" id="LQXD01000207">
    <property type="protein sequence ID" value="OIJ03774.1"/>
    <property type="molecule type" value="Genomic_DNA"/>
</dbReference>
<dbReference type="SUPFAM" id="SSF89733">
    <property type="entry name" value="L-sulfolactate dehydrogenase-like"/>
    <property type="match status" value="1"/>
</dbReference>
<dbReference type="Gene3D" id="1.10.1530.10">
    <property type="match status" value="1"/>
</dbReference>
<reference evidence="4 5" key="3">
    <citation type="journal article" date="2019" name="Int. J. Syst. Evol. Microbiol.">
        <title>Anaerobacillus isosaccharinicus sp. nov., an alkaliphilic bacterium which degrades isosaccharinic acid.</title>
        <authorList>
            <person name="Bassil N.M."/>
            <person name="Lloyd J.R."/>
        </authorList>
    </citation>
    <scope>NUCLEOTIDE SEQUENCE [LARGE SCALE GENOMIC DNA]</scope>
    <source>
        <strain evidence="4 5">NB2006</strain>
    </source>
</reference>
<gene>
    <name evidence="4" type="ORF">AWH56_012390</name>
    <name evidence="3" type="ORF">AWH56_24205</name>
</gene>
<evidence type="ECO:0000313" key="3">
    <source>
        <dbReference type="EMBL" id="OIJ03774.1"/>
    </source>
</evidence>
<keyword evidence="2" id="KW-0560">Oxidoreductase</keyword>
<reference evidence="4" key="4">
    <citation type="submission" date="2020-10" db="EMBL/GenBank/DDBJ databases">
        <authorList>
            <person name="Bassil N.M."/>
            <person name="Lloyd J.R."/>
        </authorList>
    </citation>
    <scope>NUCLEOTIDE SEQUENCE</scope>
    <source>
        <strain evidence="4">NB2006</strain>
    </source>
</reference>
<dbReference type="InterPro" id="IPR003767">
    <property type="entry name" value="Malate/L-lactate_DH-like"/>
</dbReference>
<keyword evidence="5" id="KW-1185">Reference proteome</keyword>
<organism evidence="3 5">
    <name type="scientific">Anaerobacillus isosaccharinicus</name>
    <dbReference type="NCBI Taxonomy" id="1532552"/>
    <lineage>
        <taxon>Bacteria</taxon>
        <taxon>Bacillati</taxon>
        <taxon>Bacillota</taxon>
        <taxon>Bacilli</taxon>
        <taxon>Bacillales</taxon>
        <taxon>Bacillaceae</taxon>
        <taxon>Anaerobacillus</taxon>
    </lineage>
</organism>
<evidence type="ECO:0000313" key="4">
    <source>
        <dbReference type="EMBL" id="QOY38260.1"/>
    </source>
</evidence>
<dbReference type="OrthoDB" id="9769447at2"/>
<proteinExistence type="inferred from homology"/>